<evidence type="ECO:0000313" key="3">
    <source>
        <dbReference type="Proteomes" id="UP000032180"/>
    </source>
</evidence>
<organism evidence="2 3">
    <name type="scientific">Leersia perrieri</name>
    <dbReference type="NCBI Taxonomy" id="77586"/>
    <lineage>
        <taxon>Eukaryota</taxon>
        <taxon>Viridiplantae</taxon>
        <taxon>Streptophyta</taxon>
        <taxon>Embryophyta</taxon>
        <taxon>Tracheophyta</taxon>
        <taxon>Spermatophyta</taxon>
        <taxon>Magnoliopsida</taxon>
        <taxon>Liliopsida</taxon>
        <taxon>Poales</taxon>
        <taxon>Poaceae</taxon>
        <taxon>BOP clade</taxon>
        <taxon>Oryzoideae</taxon>
        <taxon>Oryzeae</taxon>
        <taxon>Oryzinae</taxon>
        <taxon>Leersia</taxon>
    </lineage>
</organism>
<name>A0A0D9VMY0_9ORYZ</name>
<accession>A0A0D9VMY0</accession>
<dbReference type="Proteomes" id="UP000032180">
    <property type="component" value="Chromosome 2"/>
</dbReference>
<dbReference type="eggNOG" id="KOG0342">
    <property type="taxonomic scope" value="Eukaryota"/>
</dbReference>
<sequence length="260" mass="29919">MTYWHWNTDDDPLYFLDVPLLSSLRLIDASAGWQKILRFGFTQNAQNYWSLSSRILTRLELQNLHIAEPNIYNMLSTCKHLKSLQLCHCVTHADQVVLQLEHTQLVGLKILCGNFILVELKCLPKLKIMAYRNWGTYWDPFSFGGVGVPLLSSLRLSDAASGWQKILRLSQFLSNIWVHPECPKLLGHVFHKLQRIMKWGKDAAEVAISEQVSEDEERGPFETIERISARNTRVAGAAVQNVSSKRRRQMERAKRFAQAE</sequence>
<dbReference type="PANTHER" id="PTHR32153">
    <property type="entry name" value="OJ000223_09.16 PROTEIN"/>
    <property type="match status" value="1"/>
</dbReference>
<evidence type="ECO:0000313" key="2">
    <source>
        <dbReference type="EnsemblPlants" id="LPERR02G31480.1"/>
    </source>
</evidence>
<feature type="region of interest" description="Disordered" evidence="1">
    <location>
        <begin position="238"/>
        <end position="260"/>
    </location>
</feature>
<reference evidence="2" key="3">
    <citation type="submission" date="2015-04" db="UniProtKB">
        <authorList>
            <consortium name="EnsemblPlants"/>
        </authorList>
    </citation>
    <scope>IDENTIFICATION</scope>
</reference>
<dbReference type="EnsemblPlants" id="LPERR02G31480.1">
    <property type="protein sequence ID" value="LPERR02G31480.1"/>
    <property type="gene ID" value="LPERR02G31480"/>
</dbReference>
<dbReference type="InterPro" id="IPR044997">
    <property type="entry name" value="F-box_plant"/>
</dbReference>
<dbReference type="AlphaFoldDB" id="A0A0D9VMY0"/>
<protein>
    <submittedName>
        <fullName evidence="2">Uncharacterized protein</fullName>
    </submittedName>
</protein>
<evidence type="ECO:0000256" key="1">
    <source>
        <dbReference type="SAM" id="MobiDB-lite"/>
    </source>
</evidence>
<keyword evidence="3" id="KW-1185">Reference proteome</keyword>
<proteinExistence type="predicted"/>
<dbReference type="Gramene" id="LPERR02G31480.1">
    <property type="protein sequence ID" value="LPERR02G31480.1"/>
    <property type="gene ID" value="LPERR02G31480"/>
</dbReference>
<dbReference type="HOGENOM" id="CLU_1071018_0_0_1"/>
<reference evidence="3" key="2">
    <citation type="submission" date="2013-12" db="EMBL/GenBank/DDBJ databases">
        <authorList>
            <person name="Yu Y."/>
            <person name="Lee S."/>
            <person name="de Baynast K."/>
            <person name="Wissotski M."/>
            <person name="Liu L."/>
            <person name="Talag J."/>
            <person name="Goicoechea J."/>
            <person name="Angelova A."/>
            <person name="Jetty R."/>
            <person name="Kudrna D."/>
            <person name="Golser W."/>
            <person name="Rivera L."/>
            <person name="Zhang J."/>
            <person name="Wing R."/>
        </authorList>
    </citation>
    <scope>NUCLEOTIDE SEQUENCE</scope>
</reference>
<reference evidence="2 3" key="1">
    <citation type="submission" date="2012-08" db="EMBL/GenBank/DDBJ databases">
        <title>Oryza genome evolution.</title>
        <authorList>
            <person name="Wing R.A."/>
        </authorList>
    </citation>
    <scope>NUCLEOTIDE SEQUENCE</scope>
</reference>